<feature type="transmembrane region" description="Helical" evidence="1">
    <location>
        <begin position="101"/>
        <end position="120"/>
    </location>
</feature>
<keyword evidence="1" id="KW-1133">Transmembrane helix</keyword>
<dbReference type="InterPro" id="IPR037185">
    <property type="entry name" value="EmrE-like"/>
</dbReference>
<feature type="transmembrane region" description="Helical" evidence="1">
    <location>
        <begin position="275"/>
        <end position="295"/>
    </location>
</feature>
<feature type="transmembrane region" description="Helical" evidence="1">
    <location>
        <begin position="187"/>
        <end position="208"/>
    </location>
</feature>
<feature type="transmembrane region" description="Helical" evidence="1">
    <location>
        <begin position="251"/>
        <end position="269"/>
    </location>
</feature>
<feature type="domain" description="EamA" evidence="2">
    <location>
        <begin position="7"/>
        <end position="143"/>
    </location>
</feature>
<feature type="transmembrane region" description="Helical" evidence="1">
    <location>
        <begin position="127"/>
        <end position="147"/>
    </location>
</feature>
<sequence>MRSDRFKGYFFAIIGTLAFSNEYIFSKAAMNEVHLAQFGVYWFAISTVLIFLYALSSKSLSQIKFLTRRQVRILVTLGFLEIVTTTTFYLSIHIIPDPAVTSFLGNMYPVMLALGGIVVLGEKFGPVEIFGAFLALAGAFIIGYTGETELKKLFIPGTGVVLLNAFFATVASLVVKVHVRKLSPELLNLNRSVWLLVFSFIMFFVYRQSFAIPLSALKNIAVGATLGPFLAILTIYYSFRYLEASRSSVVQSLKGIFVLLGAYLFFGTLPLAHQLLGGFLTVIGVLVMTLARAGLIRRK</sequence>
<feature type="domain" description="EamA" evidence="2">
    <location>
        <begin position="159"/>
        <end position="289"/>
    </location>
</feature>
<organism evidence="3">
    <name type="scientific">Mariniphaga anaerophila</name>
    <dbReference type="NCBI Taxonomy" id="1484053"/>
    <lineage>
        <taxon>Bacteria</taxon>
        <taxon>Pseudomonadati</taxon>
        <taxon>Bacteroidota</taxon>
        <taxon>Bacteroidia</taxon>
        <taxon>Marinilabiliales</taxon>
        <taxon>Prolixibacteraceae</taxon>
        <taxon>Mariniphaga</taxon>
    </lineage>
</organism>
<evidence type="ECO:0000256" key="1">
    <source>
        <dbReference type="SAM" id="Phobius"/>
    </source>
</evidence>
<reference evidence="3" key="1">
    <citation type="journal article" date="2020" name="mSystems">
        <title>Genome- and Community-Level Interaction Insights into Carbon Utilization and Element Cycling Functions of Hydrothermarchaeota in Hydrothermal Sediment.</title>
        <authorList>
            <person name="Zhou Z."/>
            <person name="Liu Y."/>
            <person name="Xu W."/>
            <person name="Pan J."/>
            <person name="Luo Z.H."/>
            <person name="Li M."/>
        </authorList>
    </citation>
    <scope>NUCLEOTIDE SEQUENCE [LARGE SCALE GENOMIC DNA]</scope>
    <source>
        <strain evidence="3">SpSt-1217</strain>
    </source>
</reference>
<name>A0A831LIT8_9BACT</name>
<feature type="transmembrane region" description="Helical" evidence="1">
    <location>
        <begin position="153"/>
        <end position="175"/>
    </location>
</feature>
<evidence type="ECO:0000259" key="2">
    <source>
        <dbReference type="Pfam" id="PF00892"/>
    </source>
</evidence>
<feature type="transmembrane region" description="Helical" evidence="1">
    <location>
        <begin position="9"/>
        <end position="26"/>
    </location>
</feature>
<dbReference type="EMBL" id="DSDK01000096">
    <property type="protein sequence ID" value="HDR50310.1"/>
    <property type="molecule type" value="Genomic_DNA"/>
</dbReference>
<dbReference type="PANTHER" id="PTHR22911">
    <property type="entry name" value="ACYL-MALONYL CONDENSING ENZYME-RELATED"/>
    <property type="match status" value="1"/>
</dbReference>
<dbReference type="PANTHER" id="PTHR22911:SF137">
    <property type="entry name" value="SOLUTE CARRIER FAMILY 35 MEMBER G2-RELATED"/>
    <property type="match status" value="1"/>
</dbReference>
<dbReference type="AlphaFoldDB" id="A0A831LIT8"/>
<dbReference type="Pfam" id="PF00892">
    <property type="entry name" value="EamA"/>
    <property type="match status" value="2"/>
</dbReference>
<feature type="transmembrane region" description="Helical" evidence="1">
    <location>
        <begin position="220"/>
        <end position="239"/>
    </location>
</feature>
<accession>A0A831LIT8</accession>
<protein>
    <submittedName>
        <fullName evidence="3">DMT family transporter</fullName>
    </submittedName>
</protein>
<comment type="caution">
    <text evidence="3">The sequence shown here is derived from an EMBL/GenBank/DDBJ whole genome shotgun (WGS) entry which is preliminary data.</text>
</comment>
<proteinExistence type="predicted"/>
<gene>
    <name evidence="3" type="ORF">ENN90_01630</name>
</gene>
<keyword evidence="1" id="KW-0472">Membrane</keyword>
<dbReference type="InterPro" id="IPR000620">
    <property type="entry name" value="EamA_dom"/>
</dbReference>
<evidence type="ECO:0000313" key="3">
    <source>
        <dbReference type="EMBL" id="HDR50310.1"/>
    </source>
</evidence>
<keyword evidence="1" id="KW-0812">Transmembrane</keyword>
<dbReference type="Proteomes" id="UP000886047">
    <property type="component" value="Unassembled WGS sequence"/>
</dbReference>
<dbReference type="GO" id="GO:0016020">
    <property type="term" value="C:membrane"/>
    <property type="evidence" value="ECO:0007669"/>
    <property type="project" value="InterPro"/>
</dbReference>
<feature type="transmembrane region" description="Helical" evidence="1">
    <location>
        <begin position="38"/>
        <end position="55"/>
    </location>
</feature>
<feature type="transmembrane region" description="Helical" evidence="1">
    <location>
        <begin position="75"/>
        <end position="95"/>
    </location>
</feature>
<dbReference type="SUPFAM" id="SSF103481">
    <property type="entry name" value="Multidrug resistance efflux transporter EmrE"/>
    <property type="match status" value="2"/>
</dbReference>